<dbReference type="PANTHER" id="PTHR23513">
    <property type="entry name" value="INTEGRAL MEMBRANE EFFLUX PROTEIN-RELATED"/>
    <property type="match status" value="1"/>
</dbReference>
<dbReference type="EMBL" id="JAPDNT010000003">
    <property type="protein sequence ID" value="MCW3474394.1"/>
    <property type="molecule type" value="Genomic_DNA"/>
</dbReference>
<accession>A0AA42CDU8</accession>
<reference evidence="8" key="2">
    <citation type="submission" date="2022-10" db="EMBL/GenBank/DDBJ databases">
        <authorList>
            <person name="Trinh H.N."/>
        </authorList>
    </citation>
    <scope>NUCLEOTIDE SEQUENCE</scope>
    <source>
        <strain evidence="8">RN2-1</strain>
    </source>
</reference>
<gene>
    <name evidence="8" type="ORF">OL599_07345</name>
</gene>
<dbReference type="PANTHER" id="PTHR23513:SF9">
    <property type="entry name" value="ENTEROBACTIN EXPORTER ENTS"/>
    <property type="match status" value="1"/>
</dbReference>
<feature type="transmembrane region" description="Helical" evidence="7">
    <location>
        <begin position="243"/>
        <end position="263"/>
    </location>
</feature>
<dbReference type="RefSeq" id="WP_264713122.1">
    <property type="nucleotide sequence ID" value="NZ_JAPDNT010000003.1"/>
</dbReference>
<feature type="transmembrane region" description="Helical" evidence="7">
    <location>
        <begin position="300"/>
        <end position="319"/>
    </location>
</feature>
<dbReference type="SUPFAM" id="SSF103473">
    <property type="entry name" value="MFS general substrate transporter"/>
    <property type="match status" value="1"/>
</dbReference>
<protein>
    <submittedName>
        <fullName evidence="8">MFS transporter</fullName>
    </submittedName>
</protein>
<keyword evidence="6 7" id="KW-0472">Membrane</keyword>
<comment type="subcellular location">
    <subcellularLocation>
        <location evidence="1">Cell membrane</location>
        <topology evidence="1">Multi-pass membrane protein</topology>
    </subcellularLocation>
</comment>
<dbReference type="InterPro" id="IPR011701">
    <property type="entry name" value="MFS"/>
</dbReference>
<evidence type="ECO:0000313" key="9">
    <source>
        <dbReference type="Proteomes" id="UP001165679"/>
    </source>
</evidence>
<feature type="transmembrane region" description="Helical" evidence="7">
    <location>
        <begin position="84"/>
        <end position="101"/>
    </location>
</feature>
<evidence type="ECO:0000256" key="1">
    <source>
        <dbReference type="ARBA" id="ARBA00004651"/>
    </source>
</evidence>
<feature type="transmembrane region" description="Helical" evidence="7">
    <location>
        <begin position="340"/>
        <end position="363"/>
    </location>
</feature>
<evidence type="ECO:0000256" key="6">
    <source>
        <dbReference type="ARBA" id="ARBA00023136"/>
    </source>
</evidence>
<dbReference type="Gene3D" id="1.20.1250.20">
    <property type="entry name" value="MFS general substrate transporter like domains"/>
    <property type="match status" value="1"/>
</dbReference>
<comment type="caution">
    <text evidence="8">The sequence shown here is derived from an EMBL/GenBank/DDBJ whole genome shotgun (WGS) entry which is preliminary data.</text>
</comment>
<keyword evidence="5 7" id="KW-1133">Transmembrane helix</keyword>
<evidence type="ECO:0000256" key="7">
    <source>
        <dbReference type="SAM" id="Phobius"/>
    </source>
</evidence>
<evidence type="ECO:0000313" key="8">
    <source>
        <dbReference type="EMBL" id="MCW3474394.1"/>
    </source>
</evidence>
<organism evidence="8 9">
    <name type="scientific">Limobrevibacterium gyesilva</name>
    <dbReference type="NCBI Taxonomy" id="2991712"/>
    <lineage>
        <taxon>Bacteria</taxon>
        <taxon>Pseudomonadati</taxon>
        <taxon>Pseudomonadota</taxon>
        <taxon>Alphaproteobacteria</taxon>
        <taxon>Acetobacterales</taxon>
        <taxon>Acetobacteraceae</taxon>
        <taxon>Limobrevibacterium</taxon>
    </lineage>
</organism>
<dbReference type="AlphaFoldDB" id="A0AA42CDU8"/>
<evidence type="ECO:0000256" key="4">
    <source>
        <dbReference type="ARBA" id="ARBA00022692"/>
    </source>
</evidence>
<sequence length="396" mass="40191">MAASAVGDQLFTVVLSWVAVGLLGTAAGYLSALQAAATLATALLAGHWADRIEHRRLMVAADLVRAAALLGLVATWMARGDPTVASLIGCVLVLAAGQALFRPALQAILPALVADTALLPATNALLDTTERIARLLGPGLVGVASAVLPLVHFVTLDAATFVVSAAAVLAILRLRPAATAPVHRASMLTGVLHGFTAVRRHPLLGFMLGVTCVINGAWYAAFFLGLPLMIEQAGVTGPGGAGLAAYGLVISGYGSTNLLATLVVGSRGIARRPAWMIFGGNLFLGTGIVALGLSGLLLPAAWMLPCFIASAALGAIGGPMHDVTMATLRQTVLARADMAAAVRAFMVMNQVGTLVALLAAPVVFDATGVPQAVMLCGAAILCVSAAGFLRHGHAVD</sequence>
<feature type="transmembrane region" description="Helical" evidence="7">
    <location>
        <begin position="369"/>
        <end position="389"/>
    </location>
</feature>
<evidence type="ECO:0000256" key="2">
    <source>
        <dbReference type="ARBA" id="ARBA00022448"/>
    </source>
</evidence>
<dbReference type="Proteomes" id="UP001165679">
    <property type="component" value="Unassembled WGS sequence"/>
</dbReference>
<feature type="transmembrane region" description="Helical" evidence="7">
    <location>
        <begin position="14"/>
        <end position="45"/>
    </location>
</feature>
<dbReference type="GO" id="GO:0022857">
    <property type="term" value="F:transmembrane transporter activity"/>
    <property type="evidence" value="ECO:0007669"/>
    <property type="project" value="InterPro"/>
</dbReference>
<evidence type="ECO:0000256" key="3">
    <source>
        <dbReference type="ARBA" id="ARBA00022475"/>
    </source>
</evidence>
<dbReference type="Pfam" id="PF07690">
    <property type="entry name" value="MFS_1"/>
    <property type="match status" value="1"/>
</dbReference>
<dbReference type="InterPro" id="IPR036259">
    <property type="entry name" value="MFS_trans_sf"/>
</dbReference>
<dbReference type="GO" id="GO:0005886">
    <property type="term" value="C:plasma membrane"/>
    <property type="evidence" value="ECO:0007669"/>
    <property type="project" value="UniProtKB-SubCell"/>
</dbReference>
<keyword evidence="2" id="KW-0813">Transport</keyword>
<name>A0AA42CDU8_9PROT</name>
<keyword evidence="3" id="KW-1003">Cell membrane</keyword>
<feature type="transmembrane region" description="Helical" evidence="7">
    <location>
        <begin position="146"/>
        <end position="172"/>
    </location>
</feature>
<keyword evidence="4 7" id="KW-0812">Transmembrane</keyword>
<keyword evidence="9" id="KW-1185">Reference proteome</keyword>
<reference evidence="8" key="1">
    <citation type="submission" date="2022-09" db="EMBL/GenBank/DDBJ databases">
        <title>Rhodovastum sp. nov. RN2-1 isolated from soil in Seongnam, South Korea.</title>
        <authorList>
            <person name="Le N.T."/>
        </authorList>
    </citation>
    <scope>NUCLEOTIDE SEQUENCE</scope>
    <source>
        <strain evidence="8">RN2-1</strain>
    </source>
</reference>
<evidence type="ECO:0000256" key="5">
    <source>
        <dbReference type="ARBA" id="ARBA00022989"/>
    </source>
</evidence>
<feature type="transmembrane region" description="Helical" evidence="7">
    <location>
        <begin position="203"/>
        <end position="223"/>
    </location>
</feature>
<feature type="transmembrane region" description="Helical" evidence="7">
    <location>
        <begin position="275"/>
        <end position="294"/>
    </location>
</feature>
<proteinExistence type="predicted"/>